<sequence>MTWISKTVTFTGLVLLAHACYSAVEHTTLQTTLSTTTVSPTHPSTSPASLPLDISLETLFSILTITFGFALGTSPLRPIQWRVWAGLIEREGEEAFTNADGEVSRDYVGNPFKMLETRPGFVDIRRQRKEFAEWVKHGRDKQLELL</sequence>
<keyword evidence="8" id="KW-1185">Reference proteome</keyword>
<evidence type="ECO:0000313" key="7">
    <source>
        <dbReference type="EMBL" id="RKU42811.1"/>
    </source>
</evidence>
<keyword evidence="5" id="KW-0472">Membrane</keyword>
<evidence type="ECO:0000313" key="8">
    <source>
        <dbReference type="Proteomes" id="UP000275385"/>
    </source>
</evidence>
<accession>A0A420Y4K2</accession>
<organism evidence="7 8">
    <name type="scientific">Coniochaeta pulveracea</name>
    <dbReference type="NCBI Taxonomy" id="177199"/>
    <lineage>
        <taxon>Eukaryota</taxon>
        <taxon>Fungi</taxon>
        <taxon>Dikarya</taxon>
        <taxon>Ascomycota</taxon>
        <taxon>Pezizomycotina</taxon>
        <taxon>Sordariomycetes</taxon>
        <taxon>Sordariomycetidae</taxon>
        <taxon>Coniochaetales</taxon>
        <taxon>Coniochaetaceae</taxon>
        <taxon>Coniochaeta</taxon>
    </lineage>
</organism>
<comment type="caution">
    <text evidence="7">The sequence shown here is derived from an EMBL/GenBank/DDBJ whole genome shotgun (WGS) entry which is preliminary data.</text>
</comment>
<dbReference type="Pfam" id="PF10270">
    <property type="entry name" value="MMgT"/>
    <property type="match status" value="1"/>
</dbReference>
<name>A0A420Y4K2_9PEZI</name>
<reference evidence="7 8" key="1">
    <citation type="submission" date="2018-08" db="EMBL/GenBank/DDBJ databases">
        <title>Draft genome of the lignicolous fungus Coniochaeta pulveracea.</title>
        <authorList>
            <person name="Borstlap C.J."/>
            <person name="De Witt R.N."/>
            <person name="Botha A."/>
            <person name="Volschenk H."/>
        </authorList>
    </citation>
    <scope>NUCLEOTIDE SEQUENCE [LARGE SCALE GENOMIC DNA]</scope>
    <source>
        <strain evidence="7 8">CAB683</strain>
    </source>
</reference>
<evidence type="ECO:0008006" key="9">
    <source>
        <dbReference type="Google" id="ProtNLM"/>
    </source>
</evidence>
<proteinExistence type="inferred from homology"/>
<evidence type="ECO:0000256" key="5">
    <source>
        <dbReference type="ARBA" id="ARBA00023136"/>
    </source>
</evidence>
<comment type="subcellular location">
    <subcellularLocation>
        <location evidence="1">Endomembrane system</location>
        <topology evidence="1">Multi-pass membrane protein</topology>
    </subcellularLocation>
</comment>
<evidence type="ECO:0000256" key="1">
    <source>
        <dbReference type="ARBA" id="ARBA00004127"/>
    </source>
</evidence>
<feature type="signal peptide" evidence="6">
    <location>
        <begin position="1"/>
        <end position="19"/>
    </location>
</feature>
<keyword evidence="6" id="KW-0732">Signal</keyword>
<keyword evidence="4" id="KW-1133">Transmembrane helix</keyword>
<dbReference type="STRING" id="177199.A0A420Y4K2"/>
<evidence type="ECO:0000256" key="6">
    <source>
        <dbReference type="SAM" id="SignalP"/>
    </source>
</evidence>
<dbReference type="InterPro" id="IPR053279">
    <property type="entry name" value="EMC_subunit"/>
</dbReference>
<evidence type="ECO:0000256" key="3">
    <source>
        <dbReference type="ARBA" id="ARBA00022692"/>
    </source>
</evidence>
<protein>
    <recommendedName>
        <fullName evidence="9">ER membrane protein complex subunit 5</fullName>
    </recommendedName>
</protein>
<dbReference type="EMBL" id="QVQW01000051">
    <property type="protein sequence ID" value="RKU42811.1"/>
    <property type="molecule type" value="Genomic_DNA"/>
</dbReference>
<feature type="chain" id="PRO_5019039819" description="ER membrane protein complex subunit 5" evidence="6">
    <location>
        <begin position="20"/>
        <end position="146"/>
    </location>
</feature>
<dbReference type="PANTHER" id="PTHR28144:SF1">
    <property type="entry name" value="ER MEMBRANE PROTEIN COMPLEX SUBUNIT 5"/>
    <property type="match status" value="1"/>
</dbReference>
<dbReference type="OrthoDB" id="44756at2759"/>
<dbReference type="PANTHER" id="PTHR28144">
    <property type="entry name" value="ER MEMBRANE PROTEIN COMPLEX SUBUNIT 5"/>
    <property type="match status" value="1"/>
</dbReference>
<evidence type="ECO:0000256" key="2">
    <source>
        <dbReference type="ARBA" id="ARBA00006109"/>
    </source>
</evidence>
<dbReference type="AlphaFoldDB" id="A0A420Y4K2"/>
<dbReference type="GO" id="GO:0034975">
    <property type="term" value="P:protein folding in endoplasmic reticulum"/>
    <property type="evidence" value="ECO:0007669"/>
    <property type="project" value="TreeGrafter"/>
</dbReference>
<dbReference type="GO" id="GO:0072546">
    <property type="term" value="C:EMC complex"/>
    <property type="evidence" value="ECO:0007669"/>
    <property type="project" value="TreeGrafter"/>
</dbReference>
<gene>
    <name evidence="7" type="ORF">DL546_005341</name>
</gene>
<comment type="similarity">
    <text evidence="2">Belongs to the membrane magnesium transporter (TC 1.A.67) family.</text>
</comment>
<evidence type="ECO:0000256" key="4">
    <source>
        <dbReference type="ARBA" id="ARBA00022989"/>
    </source>
</evidence>
<keyword evidence="3" id="KW-0812">Transmembrane</keyword>
<dbReference type="InterPro" id="IPR018937">
    <property type="entry name" value="MMgT"/>
</dbReference>
<dbReference type="Proteomes" id="UP000275385">
    <property type="component" value="Unassembled WGS sequence"/>
</dbReference>